<name>A0A2T5XXD2_9FLAO</name>
<comment type="caution">
    <text evidence="1">The sequence shown here is derived from an EMBL/GenBank/DDBJ whole genome shotgun (WGS) entry which is preliminary data.</text>
</comment>
<protein>
    <submittedName>
        <fullName evidence="1">Uncharacterized protein</fullName>
    </submittedName>
</protein>
<accession>A0A2T5XXD2</accession>
<sequence>MPAMYNLNIDKLLVLLTPTFLRKPKLIAWLRMLATPLHKLLYDFQRARQADLYNLAHNSQVCYLRKALNDEFDSEQRRIRIEDGKQNERLYIYPRSANKPLFLGKVFLYQRGDYIDGGVDFIVVLPQGLEYDKYKLEALVNFYKLAGKRWEINHN</sequence>
<dbReference type="EMBL" id="QBKG01000002">
    <property type="protein sequence ID" value="PTX08110.1"/>
    <property type="molecule type" value="Genomic_DNA"/>
</dbReference>
<proteinExistence type="predicted"/>
<evidence type="ECO:0000313" key="1">
    <source>
        <dbReference type="EMBL" id="PTX08110.1"/>
    </source>
</evidence>
<gene>
    <name evidence="1" type="ORF">C8P65_102152</name>
</gene>
<organism evidence="1 2">
    <name type="scientific">Capnocytophaga leadbetteri</name>
    <dbReference type="NCBI Taxonomy" id="327575"/>
    <lineage>
        <taxon>Bacteria</taxon>
        <taxon>Pseudomonadati</taxon>
        <taxon>Bacteroidota</taxon>
        <taxon>Flavobacteriia</taxon>
        <taxon>Flavobacteriales</taxon>
        <taxon>Flavobacteriaceae</taxon>
        <taxon>Capnocytophaga</taxon>
    </lineage>
</organism>
<dbReference type="Proteomes" id="UP000243985">
    <property type="component" value="Unassembled WGS sequence"/>
</dbReference>
<reference evidence="1 2" key="1">
    <citation type="submission" date="2018-04" db="EMBL/GenBank/DDBJ databases">
        <title>Genomic Encyclopedia of Archaeal and Bacterial Type Strains, Phase II (KMG-II): from individual species to whole genera.</title>
        <authorList>
            <person name="Goeker M."/>
        </authorList>
    </citation>
    <scope>NUCLEOTIDE SEQUENCE [LARGE SCALE GENOMIC DNA]</scope>
    <source>
        <strain evidence="1 2">DSM 22902</strain>
    </source>
</reference>
<dbReference type="AlphaFoldDB" id="A0A2T5XXD2"/>
<evidence type="ECO:0000313" key="2">
    <source>
        <dbReference type="Proteomes" id="UP000243985"/>
    </source>
</evidence>